<accession>A0A1M4ZGC3</accession>
<dbReference type="Proteomes" id="UP000184423">
    <property type="component" value="Unassembled WGS sequence"/>
</dbReference>
<gene>
    <name evidence="1" type="ORF">SAMN02746091_01912</name>
</gene>
<organism evidence="1 2">
    <name type="scientific">Caloramator proteoclasticus DSM 10124</name>
    <dbReference type="NCBI Taxonomy" id="1121262"/>
    <lineage>
        <taxon>Bacteria</taxon>
        <taxon>Bacillati</taxon>
        <taxon>Bacillota</taxon>
        <taxon>Clostridia</taxon>
        <taxon>Eubacteriales</taxon>
        <taxon>Clostridiaceae</taxon>
        <taxon>Caloramator</taxon>
    </lineage>
</organism>
<evidence type="ECO:0000313" key="2">
    <source>
        <dbReference type="Proteomes" id="UP000184423"/>
    </source>
</evidence>
<keyword evidence="2" id="KW-1185">Reference proteome</keyword>
<protein>
    <submittedName>
        <fullName evidence="1">Uncharacterized protein</fullName>
    </submittedName>
</protein>
<evidence type="ECO:0000313" key="1">
    <source>
        <dbReference type="EMBL" id="SHF16852.1"/>
    </source>
</evidence>
<sequence>MCWKCKHLYYIDGQARCELDYRELSLADMANDECVVKGVKKDEQSYEKEDGKTGEVEANR</sequence>
<name>A0A1M4ZGC3_9CLOT</name>
<proteinExistence type="predicted"/>
<reference evidence="2" key="1">
    <citation type="submission" date="2016-11" db="EMBL/GenBank/DDBJ databases">
        <authorList>
            <person name="Varghese N."/>
            <person name="Submissions S."/>
        </authorList>
    </citation>
    <scope>NUCLEOTIDE SEQUENCE [LARGE SCALE GENOMIC DNA]</scope>
    <source>
        <strain evidence="2">DSM 10124</strain>
    </source>
</reference>
<dbReference type="AlphaFoldDB" id="A0A1M4ZGC3"/>
<dbReference type="EMBL" id="FQVG01000039">
    <property type="protein sequence ID" value="SHF16852.1"/>
    <property type="molecule type" value="Genomic_DNA"/>
</dbReference>
<dbReference type="RefSeq" id="WP_073249299.1">
    <property type="nucleotide sequence ID" value="NZ_FQVG01000039.1"/>
</dbReference>